<accession>A0A2H4ZNS8</accession>
<organism evidence="5">
    <name type="scientific">Paulinella longichromatophora</name>
    <dbReference type="NCBI Taxonomy" id="1708747"/>
    <lineage>
        <taxon>Eukaryota</taxon>
        <taxon>Sar</taxon>
        <taxon>Rhizaria</taxon>
        <taxon>Cercozoa</taxon>
        <taxon>Imbricatea</taxon>
        <taxon>Silicofilosea</taxon>
        <taxon>Euglyphida</taxon>
        <taxon>Paulinellidae</taxon>
        <taxon>Paulinella</taxon>
    </lineage>
</organism>
<comment type="similarity">
    <text evidence="2">Belongs to the ycf35 family.</text>
</comment>
<evidence type="ECO:0000256" key="2">
    <source>
        <dbReference type="ARBA" id="ARBA00009068"/>
    </source>
</evidence>
<evidence type="ECO:0000256" key="3">
    <source>
        <dbReference type="ARBA" id="ARBA00021585"/>
    </source>
</evidence>
<evidence type="ECO:0000256" key="4">
    <source>
        <dbReference type="ARBA" id="ARBA00022640"/>
    </source>
</evidence>
<proteinExistence type="inferred from homology"/>
<reference evidence="5" key="1">
    <citation type="submission" date="2017-10" db="EMBL/GenBank/DDBJ databases">
        <title>Paulinella longichromatophora chromatophore genome.</title>
        <authorList>
            <person name="Lhee D."/>
            <person name="Yoon H.S."/>
        </authorList>
    </citation>
    <scope>NUCLEOTIDE SEQUENCE</scope>
</reference>
<dbReference type="PANTHER" id="PTHR39638">
    <property type="entry name" value="YCF35"/>
    <property type="match status" value="1"/>
</dbReference>
<dbReference type="InterPro" id="IPR009666">
    <property type="entry name" value="Uncharacterised_Ycf35"/>
</dbReference>
<protein>
    <recommendedName>
        <fullName evidence="3">Uncharacterized protein ycf35</fullName>
    </recommendedName>
</protein>
<evidence type="ECO:0000313" key="5">
    <source>
        <dbReference type="EMBL" id="AUG32161.1"/>
    </source>
</evidence>
<dbReference type="AlphaFoldDB" id="A0A2H4ZNS8"/>
<keyword evidence="4 5" id="KW-0934">Plastid</keyword>
<dbReference type="Pfam" id="PF06868">
    <property type="entry name" value="DUF1257"/>
    <property type="match status" value="1"/>
</dbReference>
<name>A0A2H4ZNS8_9EUKA</name>
<sequence>MSHLSTIKTRLRSRDLLMKALLDLGYPTKKEEPSAENNINLTSPTTVTVFQEEYGSVDFNWNQEDKSYELVTDLDQWKWSIPVESFLAKLTQRYALCNILESSNHEGFQVKEQTQNQEGIVELVLTRWES</sequence>
<dbReference type="PANTHER" id="PTHR39638:SF2">
    <property type="entry name" value="YCF35"/>
    <property type="match status" value="1"/>
</dbReference>
<geneLocation type="plastid" evidence="5"/>
<dbReference type="GO" id="GO:0009536">
    <property type="term" value="C:plastid"/>
    <property type="evidence" value="ECO:0007669"/>
    <property type="project" value="UniProtKB-SubCell"/>
</dbReference>
<dbReference type="EMBL" id="MG264610">
    <property type="protein sequence ID" value="AUG32161.1"/>
    <property type="molecule type" value="Genomic_DNA"/>
</dbReference>
<comment type="subcellular location">
    <subcellularLocation>
        <location evidence="1">Plastid</location>
    </subcellularLocation>
</comment>
<gene>
    <name evidence="5" type="primary">ycf35</name>
    <name evidence="5" type="ORF">PLO_154</name>
</gene>
<evidence type="ECO:0000256" key="1">
    <source>
        <dbReference type="ARBA" id="ARBA00004474"/>
    </source>
</evidence>